<evidence type="ECO:0000256" key="1">
    <source>
        <dbReference type="SAM" id="MobiDB-lite"/>
    </source>
</evidence>
<dbReference type="AlphaFoldDB" id="A0A1E4SGV4"/>
<sequence>MSSAVVSSTNPLNGVNDHHDGTDHGSVLTLRQLDHEPPPNVGNIPRIPPDTPLLSDTRFSRRVSFNNLHQDWAETEPPAWNPLYTQNGNYDHFSDPNFGYGNSTVNDILKAYSQQPVKKKLKLPAPPSKSILKNKVSLQQLEYNSMARDVAVECEDDFTDNNKTLTLGEQTHAAPPPAAPSSRRKLYLGMTDEELMALDPQFKTTKAKTSNMENFKFDSQTTYYLPSRRPSTSTIGSQPAPRQVMYPSSNENNYKSISLTVKHNQFDQFPYNRTILTVLSGRRHTWNSVDWLLLINQSLEESATSFLQDGDYLVISALIPLKFLNDYKKHAKKPAALDDYLYKKCENLLNYIVNNELLKANDLRLKITVELVTDNDPLNGHIINPRLTGTKYMLQHLFKQYQPSIVVVGNKSSNLNFKYPLKIKKQNQKDEFLIKLSSFVVKYSPVPVVLVGNSTEFHNKTGREAISSSAESIESTESFTGPECDFGEQLATISESQSESRFEDMIKLISDKSLGDSRYYLEALNSKDDNLKLDSKIHSIYRSQTTGHRSNSLHRMTSADSSTHEMYSSNDPIYKVRSLISYNEEKELKNDKLRKDLKRNRTRNSVSSKSTVGSDKKDAKDKKDKKEKKSLWQKLGLKK</sequence>
<dbReference type="Proteomes" id="UP000094285">
    <property type="component" value="Unassembled WGS sequence"/>
</dbReference>
<feature type="compositionally biased region" description="Polar residues" evidence="1">
    <location>
        <begin position="1"/>
        <end position="13"/>
    </location>
</feature>
<gene>
    <name evidence="2" type="ORF">CANTADRAFT_53277</name>
</gene>
<reference evidence="3" key="1">
    <citation type="submission" date="2016-05" db="EMBL/GenBank/DDBJ databases">
        <title>Comparative genomics of biotechnologically important yeasts.</title>
        <authorList>
            <consortium name="DOE Joint Genome Institute"/>
            <person name="Riley R."/>
            <person name="Haridas S."/>
            <person name="Wolfe K.H."/>
            <person name="Lopes M.R."/>
            <person name="Hittinger C.T."/>
            <person name="Goker M."/>
            <person name="Salamov A."/>
            <person name="Wisecaver J."/>
            <person name="Long T.M."/>
            <person name="Aerts A.L."/>
            <person name="Barry K."/>
            <person name="Choi C."/>
            <person name="Clum A."/>
            <person name="Coughlan A.Y."/>
            <person name="Deshpande S."/>
            <person name="Douglass A.P."/>
            <person name="Hanson S.J."/>
            <person name="Klenk H.-P."/>
            <person name="Labutti K."/>
            <person name="Lapidus A."/>
            <person name="Lindquist E."/>
            <person name="Lipzen A."/>
            <person name="Meier-Kolthoff J.P."/>
            <person name="Ohm R.A."/>
            <person name="Otillar R.P."/>
            <person name="Pangilinan J."/>
            <person name="Peng Y."/>
            <person name="Rokas A."/>
            <person name="Rosa C.A."/>
            <person name="Scheuner C."/>
            <person name="Sibirny A.A."/>
            <person name="Slot J.C."/>
            <person name="Stielow J.B."/>
            <person name="Sun H."/>
            <person name="Kurtzman C.P."/>
            <person name="Blackwell M."/>
            <person name="Grigoriev I.V."/>
            <person name="Jeffries T.W."/>
        </authorList>
    </citation>
    <scope>NUCLEOTIDE SEQUENCE [LARGE SCALE GENOMIC DNA]</scope>
    <source>
        <strain evidence="3">NRRL Y-17324</strain>
    </source>
</reference>
<evidence type="ECO:0000313" key="2">
    <source>
        <dbReference type="EMBL" id="ODV78747.1"/>
    </source>
</evidence>
<keyword evidence="3" id="KW-1185">Reference proteome</keyword>
<accession>A0A1E4SGV4</accession>
<feature type="region of interest" description="Disordered" evidence="1">
    <location>
        <begin position="591"/>
        <end position="639"/>
    </location>
</feature>
<dbReference type="GeneID" id="30984324"/>
<feature type="region of interest" description="Disordered" evidence="1">
    <location>
        <begin position="1"/>
        <end position="25"/>
    </location>
</feature>
<protein>
    <submittedName>
        <fullName evidence="2">Uncharacterized protein</fullName>
    </submittedName>
</protein>
<evidence type="ECO:0000313" key="3">
    <source>
        <dbReference type="Proteomes" id="UP000094285"/>
    </source>
</evidence>
<organism evidence="2 3">
    <name type="scientific">Suhomyces tanzawaensis NRRL Y-17324</name>
    <dbReference type="NCBI Taxonomy" id="984487"/>
    <lineage>
        <taxon>Eukaryota</taxon>
        <taxon>Fungi</taxon>
        <taxon>Dikarya</taxon>
        <taxon>Ascomycota</taxon>
        <taxon>Saccharomycotina</taxon>
        <taxon>Pichiomycetes</taxon>
        <taxon>Debaryomycetaceae</taxon>
        <taxon>Suhomyces</taxon>
    </lineage>
</organism>
<dbReference type="EMBL" id="KV453913">
    <property type="protein sequence ID" value="ODV78747.1"/>
    <property type="molecule type" value="Genomic_DNA"/>
</dbReference>
<dbReference type="OrthoDB" id="4068467at2759"/>
<feature type="compositionally biased region" description="Basic and acidic residues" evidence="1">
    <location>
        <begin position="614"/>
        <end position="630"/>
    </location>
</feature>
<feature type="region of interest" description="Disordered" evidence="1">
    <location>
        <begin position="544"/>
        <end position="568"/>
    </location>
</feature>
<name>A0A1E4SGV4_9ASCO</name>
<feature type="compositionally biased region" description="Polar residues" evidence="1">
    <location>
        <begin position="603"/>
        <end position="613"/>
    </location>
</feature>
<dbReference type="RefSeq" id="XP_020063869.1">
    <property type="nucleotide sequence ID" value="XM_020210188.1"/>
</dbReference>
<proteinExistence type="predicted"/>